<keyword evidence="5" id="KW-0804">Transcription</keyword>
<keyword evidence="4 8" id="KW-0238">DNA-binding</keyword>
<gene>
    <name evidence="8" type="ORF">F4560_003582</name>
</gene>
<protein>
    <submittedName>
        <fullName evidence="8">DNA-binding SARP family transcriptional activator</fullName>
    </submittedName>
</protein>
<evidence type="ECO:0000256" key="4">
    <source>
        <dbReference type="ARBA" id="ARBA00023125"/>
    </source>
</evidence>
<dbReference type="GO" id="GO:0000160">
    <property type="term" value="P:phosphorelay signal transduction system"/>
    <property type="evidence" value="ECO:0007669"/>
    <property type="project" value="InterPro"/>
</dbReference>
<evidence type="ECO:0000256" key="5">
    <source>
        <dbReference type="ARBA" id="ARBA00023163"/>
    </source>
</evidence>
<name>A0A7W9HL90_9PSEU</name>
<dbReference type="PANTHER" id="PTHR35807:SF1">
    <property type="entry name" value="TRANSCRIPTIONAL REGULATOR REDD"/>
    <property type="match status" value="1"/>
</dbReference>
<dbReference type="InterPro" id="IPR001867">
    <property type="entry name" value="OmpR/PhoB-type_DNA-bd"/>
</dbReference>
<dbReference type="InterPro" id="IPR036388">
    <property type="entry name" value="WH-like_DNA-bd_sf"/>
</dbReference>
<dbReference type="Gene3D" id="3.40.50.300">
    <property type="entry name" value="P-loop containing nucleotide triphosphate hydrolases"/>
    <property type="match status" value="1"/>
</dbReference>
<comment type="caution">
    <text evidence="8">The sequence shown here is derived from an EMBL/GenBank/DDBJ whole genome shotgun (WGS) entry which is preliminary data.</text>
</comment>
<dbReference type="GO" id="GO:0006355">
    <property type="term" value="P:regulation of DNA-templated transcription"/>
    <property type="evidence" value="ECO:0007669"/>
    <property type="project" value="InterPro"/>
</dbReference>
<reference evidence="8 9" key="1">
    <citation type="submission" date="2020-08" db="EMBL/GenBank/DDBJ databases">
        <title>Sequencing the genomes of 1000 actinobacteria strains.</title>
        <authorList>
            <person name="Klenk H.-P."/>
        </authorList>
    </citation>
    <scope>NUCLEOTIDE SEQUENCE [LARGE SCALE GENOMIC DNA]</scope>
    <source>
        <strain evidence="8 9">DSM 45486</strain>
    </source>
</reference>
<feature type="domain" description="Bacterial transcriptional activator" evidence="7">
    <location>
        <begin position="95"/>
        <end position="239"/>
    </location>
</feature>
<dbReference type="Gene3D" id="1.25.40.10">
    <property type="entry name" value="Tetratricopeptide repeat domain"/>
    <property type="match status" value="1"/>
</dbReference>
<evidence type="ECO:0000259" key="7">
    <source>
        <dbReference type="SMART" id="SM01043"/>
    </source>
</evidence>
<evidence type="ECO:0000256" key="2">
    <source>
        <dbReference type="ARBA" id="ARBA00022737"/>
    </source>
</evidence>
<dbReference type="InterPro" id="IPR002182">
    <property type="entry name" value="NB-ARC"/>
</dbReference>
<dbReference type="SUPFAM" id="SSF52540">
    <property type="entry name" value="P-loop containing nucleoside triphosphate hydrolases"/>
    <property type="match status" value="1"/>
</dbReference>
<keyword evidence="2" id="KW-0677">Repeat</keyword>
<keyword evidence="9" id="KW-1185">Reference proteome</keyword>
<evidence type="ECO:0000256" key="1">
    <source>
        <dbReference type="ARBA" id="ARBA00005820"/>
    </source>
</evidence>
<dbReference type="EMBL" id="JACHMO010000001">
    <property type="protein sequence ID" value="MBB5803814.1"/>
    <property type="molecule type" value="Genomic_DNA"/>
</dbReference>
<dbReference type="InterPro" id="IPR051677">
    <property type="entry name" value="AfsR-DnrI-RedD_regulator"/>
</dbReference>
<sequence length="729" mass="79029">MLFRVLGGVDVVLPSGHQVAVRSAKQRRLLTALLMNANHWVSLDKLVDALWDDGPPPSAAGNTKTYVWRLRTALVAARIRSGTNGYRIDVARDELDLFRFEDDVRRGHQAAVAHDWPLVERLVSGAIGLWHGEPFADLETPDAKVCRARLGELRLTAQEDLVRAQLALGSHDDAIAELQALVAAHPLRERLRGLLMLALYRSGRQAEALCVYQDFRAVLDQELGLEPGDELTEIQLDILNQAPELRAERGERPVRTRLPGRSAESPPAQLPADISTFVGRDAHLALLNEALADGGTSPWVISGLPGVGKSALAVHWAHRVADRFPDGQLYLDLRGHADGPTVGIGEALDRLLRSLGVPPDQVPADPGERAGVFRSVLARRRMLIVLDNANDSGQVRALLPGHQGCHVLVTSRNELRGLVALNDARSLSLGVLREDETIDLLRKIVGARRVDQEPAAARRLCSLCGHLPLAIRIAAANLSSRPHHRIGHLADRLASGNPMEALAVGTEPGMTVRAAFDLSYLALPTKARILFQRLALVPGADFSAEVVAVLCDDDQGSADHLLDVLCAAHLVDHCAPHRYRFHDLLRAYGAERAGEGGQAEVADRVLRFYVRTATAAVAVIDPDARLVADRVPTRAFTVPAALEWLDAEASNLVAAMAHAAEHGPARHVWPLADALRAYFRFRGHGPDWLPEATAGLNATTGAPIVHKCDQHPSILFTSMIGRIDPAVGS</sequence>
<dbReference type="SMART" id="SM00862">
    <property type="entry name" value="Trans_reg_C"/>
    <property type="match status" value="1"/>
</dbReference>
<dbReference type="CDD" id="cd15831">
    <property type="entry name" value="BTAD"/>
    <property type="match status" value="1"/>
</dbReference>
<dbReference type="InterPro" id="IPR005158">
    <property type="entry name" value="BTAD"/>
</dbReference>
<dbReference type="Proteomes" id="UP000552097">
    <property type="component" value="Unassembled WGS sequence"/>
</dbReference>
<dbReference type="PANTHER" id="PTHR35807">
    <property type="entry name" value="TRANSCRIPTIONAL REGULATOR REDD-RELATED"/>
    <property type="match status" value="1"/>
</dbReference>
<evidence type="ECO:0000313" key="8">
    <source>
        <dbReference type="EMBL" id="MBB5803814.1"/>
    </source>
</evidence>
<dbReference type="PRINTS" id="PR00364">
    <property type="entry name" value="DISEASERSIST"/>
</dbReference>
<dbReference type="GO" id="GO:0003677">
    <property type="term" value="F:DNA binding"/>
    <property type="evidence" value="ECO:0007669"/>
    <property type="project" value="UniProtKB-KW"/>
</dbReference>
<accession>A0A7W9HL90</accession>
<feature type="domain" description="OmpR/PhoB-type" evidence="6">
    <location>
        <begin position="18"/>
        <end position="88"/>
    </location>
</feature>
<organism evidence="8 9">
    <name type="scientific">Saccharothrix ecbatanensis</name>
    <dbReference type="NCBI Taxonomy" id="1105145"/>
    <lineage>
        <taxon>Bacteria</taxon>
        <taxon>Bacillati</taxon>
        <taxon>Actinomycetota</taxon>
        <taxon>Actinomycetes</taxon>
        <taxon>Pseudonocardiales</taxon>
        <taxon>Pseudonocardiaceae</taxon>
        <taxon>Saccharothrix</taxon>
    </lineage>
</organism>
<proteinExistence type="inferred from homology"/>
<evidence type="ECO:0000313" key="9">
    <source>
        <dbReference type="Proteomes" id="UP000552097"/>
    </source>
</evidence>
<dbReference type="RefSeq" id="WP_184921332.1">
    <property type="nucleotide sequence ID" value="NZ_JACHMO010000001.1"/>
</dbReference>
<dbReference type="SUPFAM" id="SSF46894">
    <property type="entry name" value="C-terminal effector domain of the bipartite response regulators"/>
    <property type="match status" value="1"/>
</dbReference>
<comment type="similarity">
    <text evidence="1">Belongs to the AfsR/DnrI/RedD regulatory family.</text>
</comment>
<evidence type="ECO:0000259" key="6">
    <source>
        <dbReference type="SMART" id="SM00862"/>
    </source>
</evidence>
<dbReference type="Gene3D" id="1.10.10.10">
    <property type="entry name" value="Winged helix-like DNA-binding domain superfamily/Winged helix DNA-binding domain"/>
    <property type="match status" value="1"/>
</dbReference>
<evidence type="ECO:0000256" key="3">
    <source>
        <dbReference type="ARBA" id="ARBA00023015"/>
    </source>
</evidence>
<dbReference type="SUPFAM" id="SSF48452">
    <property type="entry name" value="TPR-like"/>
    <property type="match status" value="1"/>
</dbReference>
<dbReference type="InterPro" id="IPR016032">
    <property type="entry name" value="Sig_transdc_resp-reg_C-effctor"/>
</dbReference>
<dbReference type="InterPro" id="IPR011990">
    <property type="entry name" value="TPR-like_helical_dom_sf"/>
</dbReference>
<dbReference type="SMART" id="SM01043">
    <property type="entry name" value="BTAD"/>
    <property type="match status" value="1"/>
</dbReference>
<dbReference type="InterPro" id="IPR042197">
    <property type="entry name" value="Apaf_helical"/>
</dbReference>
<dbReference type="GO" id="GO:0043531">
    <property type="term" value="F:ADP binding"/>
    <property type="evidence" value="ECO:0007669"/>
    <property type="project" value="InterPro"/>
</dbReference>
<dbReference type="Pfam" id="PF03704">
    <property type="entry name" value="BTAD"/>
    <property type="match status" value="1"/>
</dbReference>
<dbReference type="AlphaFoldDB" id="A0A7W9HL90"/>
<dbReference type="Gene3D" id="1.10.8.430">
    <property type="entry name" value="Helical domain of apoptotic protease-activating factors"/>
    <property type="match status" value="1"/>
</dbReference>
<keyword evidence="3" id="KW-0805">Transcription regulation</keyword>
<dbReference type="InterPro" id="IPR027417">
    <property type="entry name" value="P-loop_NTPase"/>
</dbReference>
<dbReference type="Pfam" id="PF00931">
    <property type="entry name" value="NB-ARC"/>
    <property type="match status" value="1"/>
</dbReference>